<dbReference type="HAMAP" id="MF_00158">
    <property type="entry name" value="PanC"/>
    <property type="match status" value="1"/>
</dbReference>
<keyword evidence="11" id="KW-1185">Reference proteome</keyword>
<evidence type="ECO:0000256" key="8">
    <source>
        <dbReference type="ARBA" id="ARBA00048258"/>
    </source>
</evidence>
<evidence type="ECO:0000313" key="10">
    <source>
        <dbReference type="EMBL" id="MBS4222180.1"/>
    </source>
</evidence>
<dbReference type="FunFam" id="3.30.1300.10:FF:000001">
    <property type="entry name" value="Pantothenate synthetase"/>
    <property type="match status" value="1"/>
</dbReference>
<dbReference type="GO" id="GO:0004592">
    <property type="term" value="F:pantoate-beta-alanine ligase activity"/>
    <property type="evidence" value="ECO:0007669"/>
    <property type="project" value="UniProtKB-UniRule"/>
</dbReference>
<evidence type="ECO:0000256" key="2">
    <source>
        <dbReference type="ARBA" id="ARBA00009256"/>
    </source>
</evidence>
<evidence type="ECO:0000256" key="3">
    <source>
        <dbReference type="ARBA" id="ARBA00022490"/>
    </source>
</evidence>
<dbReference type="PANTHER" id="PTHR21299">
    <property type="entry name" value="CYTIDYLATE KINASE/PANTOATE-BETA-ALANINE LIGASE"/>
    <property type="match status" value="1"/>
</dbReference>
<dbReference type="Gene3D" id="3.40.50.620">
    <property type="entry name" value="HUPs"/>
    <property type="match status" value="1"/>
</dbReference>
<evidence type="ECO:0000256" key="7">
    <source>
        <dbReference type="ARBA" id="ARBA00022840"/>
    </source>
</evidence>
<dbReference type="SUPFAM" id="SSF52374">
    <property type="entry name" value="Nucleotidylyl transferase"/>
    <property type="match status" value="1"/>
</dbReference>
<feature type="binding site" evidence="9">
    <location>
        <begin position="30"/>
        <end position="37"/>
    </location>
    <ligand>
        <name>ATP</name>
        <dbReference type="ChEBI" id="CHEBI:30616"/>
    </ligand>
</feature>
<accession>A0A942Z4A2</accession>
<evidence type="ECO:0000256" key="1">
    <source>
        <dbReference type="ARBA" id="ARBA00004990"/>
    </source>
</evidence>
<comment type="miscellaneous">
    <text evidence="9">The reaction proceeds by a bi uni uni bi ping pong mechanism.</text>
</comment>
<comment type="function">
    <text evidence="9">Catalyzes the condensation of pantoate with beta-alanine in an ATP-dependent reaction via a pantoyl-adenylate intermediate.</text>
</comment>
<keyword evidence="6 9" id="KW-0547">Nucleotide-binding</keyword>
<sequence>MEIITTKSAMQQRSSQLKRSGKSIGFVPTMGYLHNGHLKLVHHAKQDNEITVMSIFVNPLQFGAGEDFDTYPRDHERDKRLAEKNGVDILFLPDREEMYQSELSLDLKVVKRANILCGRSRPGHFDGVATVLVKLFNIILPDSVYFGMKDAQQVAVVDSLISHFDFPITLVPVETDREEDGLARSSRNVYLSKEEREQAPAIFKAIKTGELAIVEGEQNPSSVVKLVEEYINKNTDGVIDYVEVLSFPELTPLNRLQGKIIIAAAVKFSKARLIDNIIIDQILGRP</sequence>
<proteinExistence type="inferred from homology"/>
<dbReference type="RefSeq" id="WP_213097142.1">
    <property type="nucleotide sequence ID" value="NZ_JAGYPK010000001.1"/>
</dbReference>
<dbReference type="PANTHER" id="PTHR21299:SF1">
    <property type="entry name" value="PANTOATE--BETA-ALANINE LIGASE"/>
    <property type="match status" value="1"/>
</dbReference>
<evidence type="ECO:0000313" key="11">
    <source>
        <dbReference type="Proteomes" id="UP000676456"/>
    </source>
</evidence>
<feature type="binding site" evidence="9">
    <location>
        <position position="61"/>
    </location>
    <ligand>
        <name>beta-alanine</name>
        <dbReference type="ChEBI" id="CHEBI:57966"/>
    </ligand>
</feature>
<dbReference type="EC" id="6.3.2.1" evidence="9"/>
<dbReference type="InterPro" id="IPR014729">
    <property type="entry name" value="Rossmann-like_a/b/a_fold"/>
</dbReference>
<comment type="caution">
    <text evidence="9">Lacks conserved residue(s) required for the propagation of feature annotation.</text>
</comment>
<keyword evidence="3 9" id="KW-0963">Cytoplasm</keyword>
<evidence type="ECO:0000256" key="5">
    <source>
        <dbReference type="ARBA" id="ARBA00022655"/>
    </source>
</evidence>
<feature type="binding site" evidence="9">
    <location>
        <position position="61"/>
    </location>
    <ligand>
        <name>(R)-pantoate</name>
        <dbReference type="ChEBI" id="CHEBI:15980"/>
    </ligand>
</feature>
<dbReference type="Pfam" id="PF02569">
    <property type="entry name" value="Pantoate_ligase"/>
    <property type="match status" value="1"/>
</dbReference>
<dbReference type="EMBL" id="JAGYPN010000001">
    <property type="protein sequence ID" value="MBS4222180.1"/>
    <property type="molecule type" value="Genomic_DNA"/>
</dbReference>
<comment type="pathway">
    <text evidence="1 9">Cofactor biosynthesis; (R)-pantothenate biosynthesis; (R)-pantothenate from (R)-pantoate and beta-alanine: step 1/1.</text>
</comment>
<dbReference type="InterPro" id="IPR004821">
    <property type="entry name" value="Cyt_trans-like"/>
</dbReference>
<keyword evidence="4 9" id="KW-0436">Ligase</keyword>
<comment type="similarity">
    <text evidence="2 9">Belongs to the pantothenate synthetase family.</text>
</comment>
<feature type="binding site" evidence="9">
    <location>
        <begin position="184"/>
        <end position="187"/>
    </location>
    <ligand>
        <name>ATP</name>
        <dbReference type="ChEBI" id="CHEBI:30616"/>
    </ligand>
</feature>
<dbReference type="NCBIfam" id="TIGR00125">
    <property type="entry name" value="cyt_tran_rel"/>
    <property type="match status" value="1"/>
</dbReference>
<name>A0A942Z4A2_9BACI</name>
<dbReference type="InterPro" id="IPR042176">
    <property type="entry name" value="Pantoate_ligase_C"/>
</dbReference>
<organism evidence="10 11">
    <name type="scientific">Lederbergia citrea</name>
    <dbReference type="NCBI Taxonomy" id="2833581"/>
    <lineage>
        <taxon>Bacteria</taxon>
        <taxon>Bacillati</taxon>
        <taxon>Bacillota</taxon>
        <taxon>Bacilli</taxon>
        <taxon>Bacillales</taxon>
        <taxon>Bacillaceae</taxon>
        <taxon>Lederbergia</taxon>
    </lineage>
</organism>
<gene>
    <name evidence="9 10" type="primary">panC</name>
    <name evidence="10" type="ORF">KHA91_05345</name>
</gene>
<evidence type="ECO:0000256" key="4">
    <source>
        <dbReference type="ARBA" id="ARBA00022598"/>
    </source>
</evidence>
<dbReference type="NCBIfam" id="TIGR00018">
    <property type="entry name" value="panC"/>
    <property type="match status" value="1"/>
</dbReference>
<protein>
    <recommendedName>
        <fullName evidence="9">Pantothenate synthetase</fullName>
        <shortName evidence="9">PS</shortName>
        <ecNumber evidence="9">6.3.2.1</ecNumber>
    </recommendedName>
    <alternativeName>
        <fullName evidence="9">Pantoate--beta-alanine ligase</fullName>
    </alternativeName>
    <alternativeName>
        <fullName evidence="9">Pantoate-activating enzyme</fullName>
    </alternativeName>
</protein>
<dbReference type="GO" id="GO:0015940">
    <property type="term" value="P:pantothenate biosynthetic process"/>
    <property type="evidence" value="ECO:0007669"/>
    <property type="project" value="UniProtKB-UniRule"/>
</dbReference>
<evidence type="ECO:0000256" key="9">
    <source>
        <dbReference type="HAMAP-Rule" id="MF_00158"/>
    </source>
</evidence>
<dbReference type="AlphaFoldDB" id="A0A942Z4A2"/>
<comment type="caution">
    <text evidence="10">The sequence shown here is derived from an EMBL/GenBank/DDBJ whole genome shotgun (WGS) entry which is preliminary data.</text>
</comment>
<comment type="subcellular location">
    <subcellularLocation>
        <location evidence="9">Cytoplasm</location>
    </subcellularLocation>
</comment>
<dbReference type="FunFam" id="3.40.50.620:FF:000013">
    <property type="entry name" value="Pantothenate synthetase"/>
    <property type="match status" value="1"/>
</dbReference>
<comment type="subunit">
    <text evidence="9">Homodimer.</text>
</comment>
<dbReference type="CDD" id="cd00560">
    <property type="entry name" value="PanC"/>
    <property type="match status" value="1"/>
</dbReference>
<dbReference type="Gene3D" id="3.30.1300.10">
    <property type="entry name" value="Pantoate-beta-alanine ligase, C-terminal domain"/>
    <property type="match status" value="1"/>
</dbReference>
<dbReference type="GO" id="GO:0005829">
    <property type="term" value="C:cytosol"/>
    <property type="evidence" value="ECO:0007669"/>
    <property type="project" value="TreeGrafter"/>
</dbReference>
<keyword evidence="5 9" id="KW-0566">Pantothenate biosynthesis</keyword>
<feature type="binding site" evidence="9">
    <location>
        <position position="153"/>
    </location>
    <ligand>
        <name>(R)-pantoate</name>
        <dbReference type="ChEBI" id="CHEBI:15980"/>
    </ligand>
</feature>
<evidence type="ECO:0000256" key="6">
    <source>
        <dbReference type="ARBA" id="ARBA00022741"/>
    </source>
</evidence>
<dbReference type="GO" id="GO:0005524">
    <property type="term" value="F:ATP binding"/>
    <property type="evidence" value="ECO:0007669"/>
    <property type="project" value="UniProtKB-KW"/>
</dbReference>
<keyword evidence="7 9" id="KW-0067">ATP-binding</keyword>
<dbReference type="InterPro" id="IPR003721">
    <property type="entry name" value="Pantoate_ligase"/>
</dbReference>
<dbReference type="Proteomes" id="UP000676456">
    <property type="component" value="Unassembled WGS sequence"/>
</dbReference>
<reference evidence="10 11" key="1">
    <citation type="submission" date="2021-05" db="EMBL/GenBank/DDBJ databases">
        <title>Novel Bacillus species.</title>
        <authorList>
            <person name="Liu G."/>
        </authorList>
    </citation>
    <scope>NUCLEOTIDE SEQUENCE [LARGE SCALE GENOMIC DNA]</scope>
    <source>
        <strain evidence="10 11">FJAT-49682</strain>
    </source>
</reference>
<comment type="catalytic activity">
    <reaction evidence="8 9">
        <text>(R)-pantoate + beta-alanine + ATP = (R)-pantothenate + AMP + diphosphate + H(+)</text>
        <dbReference type="Rhea" id="RHEA:10912"/>
        <dbReference type="ChEBI" id="CHEBI:15378"/>
        <dbReference type="ChEBI" id="CHEBI:15980"/>
        <dbReference type="ChEBI" id="CHEBI:29032"/>
        <dbReference type="ChEBI" id="CHEBI:30616"/>
        <dbReference type="ChEBI" id="CHEBI:33019"/>
        <dbReference type="ChEBI" id="CHEBI:57966"/>
        <dbReference type="ChEBI" id="CHEBI:456215"/>
        <dbReference type="EC" id="6.3.2.1"/>
    </reaction>
</comment>
<feature type="active site" description="Proton donor" evidence="9">
    <location>
        <position position="37"/>
    </location>
</feature>
<feature type="binding site" evidence="9">
    <location>
        <begin position="147"/>
        <end position="150"/>
    </location>
    <ligand>
        <name>ATP</name>
        <dbReference type="ChEBI" id="CHEBI:30616"/>
    </ligand>
</feature>